<keyword evidence="2" id="KW-1185">Reference proteome</keyword>
<proteinExistence type="predicted"/>
<dbReference type="AlphaFoldDB" id="A0AA88J896"/>
<sequence length="148" mass="17335">MDSTTAFSRPFLKKPSWKIRQNTERNRVFENRRGSFLASTTVLNNRRGSRELPRQFLKNRRVAIPPSLSNSKPFFLSLSPPFLRPLHSLPLHPYPRSTIRSCCFCDGGLEYMEKQERSCLQWEVVRNKRGVRKGWERSGRLSDVRPEA</sequence>
<protein>
    <submittedName>
        <fullName evidence="1">Uncharacterized protein</fullName>
    </submittedName>
</protein>
<dbReference type="EMBL" id="BTGU01000199">
    <property type="protein sequence ID" value="GMN64895.1"/>
    <property type="molecule type" value="Genomic_DNA"/>
</dbReference>
<dbReference type="Proteomes" id="UP001187192">
    <property type="component" value="Unassembled WGS sequence"/>
</dbReference>
<comment type="caution">
    <text evidence="1">The sequence shown here is derived from an EMBL/GenBank/DDBJ whole genome shotgun (WGS) entry which is preliminary data.</text>
</comment>
<name>A0AA88J896_FICCA</name>
<reference evidence="1" key="1">
    <citation type="submission" date="2023-07" db="EMBL/GenBank/DDBJ databases">
        <title>draft genome sequence of fig (Ficus carica).</title>
        <authorList>
            <person name="Takahashi T."/>
            <person name="Nishimura K."/>
        </authorList>
    </citation>
    <scope>NUCLEOTIDE SEQUENCE</scope>
</reference>
<evidence type="ECO:0000313" key="1">
    <source>
        <dbReference type="EMBL" id="GMN64895.1"/>
    </source>
</evidence>
<gene>
    <name evidence="1" type="ORF">TIFTF001_033961</name>
</gene>
<accession>A0AA88J896</accession>
<organism evidence="1 2">
    <name type="scientific">Ficus carica</name>
    <name type="common">Common fig</name>
    <dbReference type="NCBI Taxonomy" id="3494"/>
    <lineage>
        <taxon>Eukaryota</taxon>
        <taxon>Viridiplantae</taxon>
        <taxon>Streptophyta</taxon>
        <taxon>Embryophyta</taxon>
        <taxon>Tracheophyta</taxon>
        <taxon>Spermatophyta</taxon>
        <taxon>Magnoliopsida</taxon>
        <taxon>eudicotyledons</taxon>
        <taxon>Gunneridae</taxon>
        <taxon>Pentapetalae</taxon>
        <taxon>rosids</taxon>
        <taxon>fabids</taxon>
        <taxon>Rosales</taxon>
        <taxon>Moraceae</taxon>
        <taxon>Ficeae</taxon>
        <taxon>Ficus</taxon>
    </lineage>
</organism>
<evidence type="ECO:0000313" key="2">
    <source>
        <dbReference type="Proteomes" id="UP001187192"/>
    </source>
</evidence>